<dbReference type="EMBL" id="WFKQ01000001">
    <property type="protein sequence ID" value="MUG31550.1"/>
    <property type="molecule type" value="Genomic_DNA"/>
</dbReference>
<dbReference type="Proteomes" id="UP000442109">
    <property type="component" value="Unassembled WGS sequence"/>
</dbReference>
<dbReference type="OrthoDB" id="8601734at2"/>
<accession>A0A844LYR1</accession>
<protein>
    <submittedName>
        <fullName evidence="2">Uncharacterized protein</fullName>
    </submittedName>
</protein>
<proteinExistence type="predicted"/>
<keyword evidence="1" id="KW-0472">Membrane</keyword>
<evidence type="ECO:0000313" key="3">
    <source>
        <dbReference type="Proteomes" id="UP000442109"/>
    </source>
</evidence>
<dbReference type="RefSeq" id="WP_155586684.1">
    <property type="nucleotide sequence ID" value="NZ_WFKQ01000001.1"/>
</dbReference>
<evidence type="ECO:0000313" key="2">
    <source>
        <dbReference type="EMBL" id="MUG31550.1"/>
    </source>
</evidence>
<reference evidence="2 3" key="1">
    <citation type="journal article" date="2019" name="PLoS ONE">
        <title>Pup mortality in New Zealand sea lions (Phocarctos hookeri) at Enderby Island, Auckland Islands, 2013-18.</title>
        <authorList>
            <person name="Michael S.A."/>
            <person name="Hayman D.T.S."/>
            <person name="Gray R."/>
            <person name="Zhang J."/>
            <person name="Rogers L."/>
            <person name="Roe W.D."/>
        </authorList>
    </citation>
    <scope>NUCLEOTIDE SEQUENCE [LARGE SCALE GENOMIC DNA]</scope>
    <source>
        <strain evidence="2 3">SM868</strain>
    </source>
</reference>
<keyword evidence="1" id="KW-0812">Transmembrane</keyword>
<sequence length="176" mass="19746">MIYEFIATVTAGFGMAGIAMIIRHLTKLAGKQAPKWLIPIFAGIGMLGFQIHQEYHWQQQQIDRLPAQVKVVKTVEGQVWYRPWSYLKPQVIRFMAAESGKPVATDITSSADDIRSTNIYLFERRISTKVIAQLVNCSQPAITSVTITPPLSATNFQQLQWQPLAADDDLLQAVCQ</sequence>
<feature type="transmembrane region" description="Helical" evidence="1">
    <location>
        <begin position="6"/>
        <end position="24"/>
    </location>
</feature>
<name>A0A844LYR1_9GAMM</name>
<comment type="caution">
    <text evidence="2">The sequence shown here is derived from an EMBL/GenBank/DDBJ whole genome shotgun (WGS) entry which is preliminary data.</text>
</comment>
<dbReference type="AlphaFoldDB" id="A0A844LYR1"/>
<keyword evidence="3" id="KW-1185">Reference proteome</keyword>
<gene>
    <name evidence="2" type="ORF">GB996_01925</name>
</gene>
<evidence type="ECO:0000256" key="1">
    <source>
        <dbReference type="SAM" id="Phobius"/>
    </source>
</evidence>
<organism evidence="2 3">
    <name type="scientific">Psychrobacter sanguinis</name>
    <dbReference type="NCBI Taxonomy" id="861445"/>
    <lineage>
        <taxon>Bacteria</taxon>
        <taxon>Pseudomonadati</taxon>
        <taxon>Pseudomonadota</taxon>
        <taxon>Gammaproteobacteria</taxon>
        <taxon>Moraxellales</taxon>
        <taxon>Moraxellaceae</taxon>
        <taxon>Psychrobacter</taxon>
    </lineage>
</organism>
<keyword evidence="1" id="KW-1133">Transmembrane helix</keyword>